<comment type="caution">
    <text evidence="1">The sequence shown here is derived from an EMBL/GenBank/DDBJ whole genome shotgun (WGS) entry which is preliminary data.</text>
</comment>
<accession>A0AAD4MY84</accession>
<gene>
    <name evidence="1" type="ORF">DdX_13790</name>
</gene>
<evidence type="ECO:0000313" key="2">
    <source>
        <dbReference type="Proteomes" id="UP001201812"/>
    </source>
</evidence>
<dbReference type="EMBL" id="JAKKPZ010000059">
    <property type="protein sequence ID" value="KAI1705185.1"/>
    <property type="molecule type" value="Genomic_DNA"/>
</dbReference>
<evidence type="ECO:0000313" key="1">
    <source>
        <dbReference type="EMBL" id="KAI1705185.1"/>
    </source>
</evidence>
<protein>
    <submittedName>
        <fullName evidence="1">Uncharacterized protein</fullName>
    </submittedName>
</protein>
<name>A0AAD4MY84_9BILA</name>
<keyword evidence="2" id="KW-1185">Reference proteome</keyword>
<dbReference type="Proteomes" id="UP001201812">
    <property type="component" value="Unassembled WGS sequence"/>
</dbReference>
<sequence length="121" mass="14352">MLRSTKRKNVNLNFGFFTLPYHYREAERNIKKWEAKRYNWSVQKFEQSIKSKAVVYSTYRIHVTLAKEGEKSAEDYFVKTKIYMDNAERLLKEAMSDFLCTKLVDDDCCTKSEQASIEDVL</sequence>
<reference evidence="1" key="1">
    <citation type="submission" date="2022-01" db="EMBL/GenBank/DDBJ databases">
        <title>Genome Sequence Resource for Two Populations of Ditylenchus destructor, the Migratory Endoparasitic Phytonematode.</title>
        <authorList>
            <person name="Zhang H."/>
            <person name="Lin R."/>
            <person name="Xie B."/>
        </authorList>
    </citation>
    <scope>NUCLEOTIDE SEQUENCE</scope>
    <source>
        <strain evidence="1">BazhouSP</strain>
    </source>
</reference>
<proteinExistence type="predicted"/>
<dbReference type="AlphaFoldDB" id="A0AAD4MY84"/>
<organism evidence="1 2">
    <name type="scientific">Ditylenchus destructor</name>
    <dbReference type="NCBI Taxonomy" id="166010"/>
    <lineage>
        <taxon>Eukaryota</taxon>
        <taxon>Metazoa</taxon>
        <taxon>Ecdysozoa</taxon>
        <taxon>Nematoda</taxon>
        <taxon>Chromadorea</taxon>
        <taxon>Rhabditida</taxon>
        <taxon>Tylenchina</taxon>
        <taxon>Tylenchomorpha</taxon>
        <taxon>Sphaerularioidea</taxon>
        <taxon>Anguinidae</taxon>
        <taxon>Anguininae</taxon>
        <taxon>Ditylenchus</taxon>
    </lineage>
</organism>